<dbReference type="Pfam" id="PF10551">
    <property type="entry name" value="MULE"/>
    <property type="match status" value="1"/>
</dbReference>
<keyword evidence="2 4" id="KW-0863">Zinc-finger</keyword>
<evidence type="ECO:0000256" key="5">
    <source>
        <dbReference type="SAM" id="MobiDB-lite"/>
    </source>
</evidence>
<keyword evidence="1" id="KW-0479">Metal-binding</keyword>
<evidence type="ECO:0000259" key="6">
    <source>
        <dbReference type="PROSITE" id="PS50966"/>
    </source>
</evidence>
<dbReference type="InterPro" id="IPR007527">
    <property type="entry name" value="Znf_SWIM"/>
</dbReference>
<evidence type="ECO:0000313" key="7">
    <source>
        <dbReference type="EMBL" id="CAN76075.1"/>
    </source>
</evidence>
<dbReference type="EMBL" id="AM436540">
    <property type="protein sequence ID" value="CAN76075.1"/>
    <property type="molecule type" value="Genomic_DNA"/>
</dbReference>
<gene>
    <name evidence="7" type="ORF">VITISV_018241</name>
</gene>
<proteinExistence type="predicted"/>
<evidence type="ECO:0000256" key="2">
    <source>
        <dbReference type="ARBA" id="ARBA00022771"/>
    </source>
</evidence>
<dbReference type="AlphaFoldDB" id="A5AUZ3"/>
<sequence length="738" mass="84855">MNYECRVDEDEEECESQEGDDQSERAEDVQHDGNGVFEFIDEENNNVNVVSSFLALHEAMESEQRRYVFVDGEENIGNVVSSDWTPWKNTNIGNSSGEFMVGQVFNSKADLQHAPKLYFISAHQEYVVVSSTTKLLVLRCKKAEQSQCPWKLRAMVVKLAAIQSSIVGKFRYQISYKNASKAKLKALTNLFGDFYKSYAELPHFFIALEQTNPGCVVISKTFPSIMENTEIFQRVFWTFQPSVEGLKHCHPVLNIDGTHLYGKYKDTLMIAMGCDGNNKLFPLAFGLTKGENIDSWGWFLASIPFEKWALSDDGGRRYDIMTTNMSEVFNSVLKRACSLPATALVQLTFFRLNSYFVVRREQGANRLTSNEEYTPYVDAKIKANVVKAGSHEIVLYDHIQGQFHVKTNRGTKSSSTGGQIYRVNLHEYACTCGKTLIYGFPCSHILAACHFCSVDFKPFVQHYYNTQSYYNTWAPLFHPIFNVYEWPPYDGLVIMPFGSMKRASSGRPKSSRLHNEMDVREGKTSITFGLCKQSGHNHRSCQNNMEYRGHSSDPDPLDMSVLVLQDRHRSHLVDSGQLWSWERLHLGRPDFDRPPTPPAAQHLEHDAADDLPVEHLDQGLQNEALLDEGLLADLLGYRWRVLWEHYVEDLVAHILQDLYFVDRQGRHKYDWVAFHAQYITLWTSRAERIATTLPMVGAMQFHDPYMEWYRRITRCLIAPPLHRDQMRYHSTATTISYW</sequence>
<feature type="region of interest" description="Disordered" evidence="5">
    <location>
        <begin position="1"/>
        <end position="28"/>
    </location>
</feature>
<evidence type="ECO:0000256" key="4">
    <source>
        <dbReference type="PROSITE-ProRule" id="PRU00325"/>
    </source>
</evidence>
<organism evidence="7">
    <name type="scientific">Vitis vinifera</name>
    <name type="common">Grape</name>
    <dbReference type="NCBI Taxonomy" id="29760"/>
    <lineage>
        <taxon>Eukaryota</taxon>
        <taxon>Viridiplantae</taxon>
        <taxon>Streptophyta</taxon>
        <taxon>Embryophyta</taxon>
        <taxon>Tracheophyta</taxon>
        <taxon>Spermatophyta</taxon>
        <taxon>Magnoliopsida</taxon>
        <taxon>eudicotyledons</taxon>
        <taxon>Gunneridae</taxon>
        <taxon>Pentapetalae</taxon>
        <taxon>rosids</taxon>
        <taxon>Vitales</taxon>
        <taxon>Vitaceae</taxon>
        <taxon>Viteae</taxon>
        <taxon>Vitis</taxon>
    </lineage>
</organism>
<dbReference type="InterPro" id="IPR004332">
    <property type="entry name" value="Transposase_MuDR"/>
</dbReference>
<keyword evidence="3" id="KW-0862">Zinc</keyword>
<dbReference type="InterPro" id="IPR006564">
    <property type="entry name" value="Znf_PMZ"/>
</dbReference>
<dbReference type="PROSITE" id="PS50966">
    <property type="entry name" value="ZF_SWIM"/>
    <property type="match status" value="1"/>
</dbReference>
<dbReference type="Pfam" id="PF03108">
    <property type="entry name" value="DBD_Tnp_Mut"/>
    <property type="match status" value="1"/>
</dbReference>
<feature type="compositionally biased region" description="Acidic residues" evidence="5">
    <location>
        <begin position="7"/>
        <end position="21"/>
    </location>
</feature>
<evidence type="ECO:0000256" key="1">
    <source>
        <dbReference type="ARBA" id="ARBA00022723"/>
    </source>
</evidence>
<reference evidence="7" key="1">
    <citation type="journal article" date="2007" name="PLoS ONE">
        <title>The first genome sequence of an elite grapevine cultivar (Pinot noir Vitis vinifera L.): coping with a highly heterozygous genome.</title>
        <authorList>
            <person name="Velasco R."/>
            <person name="Zharkikh A."/>
            <person name="Troggio M."/>
            <person name="Cartwright D.A."/>
            <person name="Cestaro A."/>
            <person name="Pruss D."/>
            <person name="Pindo M."/>
            <person name="FitzGerald L.M."/>
            <person name="Vezzulli S."/>
            <person name="Reid J."/>
            <person name="Malacarne G."/>
            <person name="Iliev D."/>
            <person name="Coppola G."/>
            <person name="Wardell B."/>
            <person name="Micheletti D."/>
            <person name="Macalma T."/>
            <person name="Facci M."/>
            <person name="Mitchell J.T."/>
            <person name="Perazzolli M."/>
            <person name="Eldredge G."/>
            <person name="Gatto P."/>
            <person name="Oyzerski R."/>
            <person name="Moretto M."/>
            <person name="Gutin N."/>
            <person name="Stefanini M."/>
            <person name="Chen Y."/>
            <person name="Segala C."/>
            <person name="Davenport C."/>
            <person name="Dematte L."/>
            <person name="Mraz A."/>
            <person name="Battilana J."/>
            <person name="Stormo K."/>
            <person name="Costa F."/>
            <person name="Tao Q."/>
            <person name="Si-Ammour A."/>
            <person name="Harkins T."/>
            <person name="Lackey A."/>
            <person name="Perbost C."/>
            <person name="Taillon B."/>
            <person name="Stella A."/>
            <person name="Solovyev V."/>
            <person name="Fawcett J.A."/>
            <person name="Sterck L."/>
            <person name="Vandepoele K."/>
            <person name="Grando S.M."/>
            <person name="Toppo S."/>
            <person name="Moser C."/>
            <person name="Lanchbury J."/>
            <person name="Bogden R."/>
            <person name="Skolnick M."/>
            <person name="Sgaramella V."/>
            <person name="Bhatnagar S.K."/>
            <person name="Fontana P."/>
            <person name="Gutin A."/>
            <person name="Van de Peer Y."/>
            <person name="Salamini F."/>
            <person name="Viola R."/>
        </authorList>
    </citation>
    <scope>NUCLEOTIDE SEQUENCE</scope>
</reference>
<dbReference type="ExpressionAtlas" id="A5AUZ3">
    <property type="expression patterns" value="baseline and differential"/>
</dbReference>
<dbReference type="InterPro" id="IPR018289">
    <property type="entry name" value="MULE_transposase_dom"/>
</dbReference>
<dbReference type="PANTHER" id="PTHR31973">
    <property type="entry name" value="POLYPROTEIN, PUTATIVE-RELATED"/>
    <property type="match status" value="1"/>
</dbReference>
<dbReference type="GO" id="GO:0008270">
    <property type="term" value="F:zinc ion binding"/>
    <property type="evidence" value="ECO:0007669"/>
    <property type="project" value="UniProtKB-KW"/>
</dbReference>
<protein>
    <recommendedName>
        <fullName evidence="6">SWIM-type domain-containing protein</fullName>
    </recommendedName>
</protein>
<dbReference type="Pfam" id="PF04434">
    <property type="entry name" value="SWIM"/>
    <property type="match status" value="1"/>
</dbReference>
<dbReference type="PANTHER" id="PTHR31973:SF195">
    <property type="entry name" value="MUDR FAMILY TRANSPOSASE"/>
    <property type="match status" value="1"/>
</dbReference>
<accession>A5AUZ3</accession>
<evidence type="ECO:0000256" key="3">
    <source>
        <dbReference type="ARBA" id="ARBA00022833"/>
    </source>
</evidence>
<name>A5AUZ3_VITVI</name>
<feature type="domain" description="SWIM-type" evidence="6">
    <location>
        <begin position="421"/>
        <end position="453"/>
    </location>
</feature>
<dbReference type="SMART" id="SM00575">
    <property type="entry name" value="ZnF_PMZ"/>
    <property type="match status" value="1"/>
</dbReference>